<evidence type="ECO:0000313" key="2">
    <source>
        <dbReference type="Proteomes" id="UP000008142"/>
    </source>
</evidence>
<dbReference type="HOGENOM" id="CLU_149435_0_0_1"/>
<dbReference type="AlphaFoldDB" id="F0USB1"/>
<dbReference type="Proteomes" id="UP000008142">
    <property type="component" value="Unassembled WGS sequence"/>
</dbReference>
<accession>F0USB1</accession>
<name>F0USB1_AJEC8</name>
<proteinExistence type="predicted"/>
<organism evidence="2">
    <name type="scientific">Ajellomyces capsulatus (strain H88)</name>
    <name type="common">Darling's disease fungus</name>
    <name type="synonym">Histoplasma capsulatum</name>
    <dbReference type="NCBI Taxonomy" id="544711"/>
    <lineage>
        <taxon>Eukaryota</taxon>
        <taxon>Fungi</taxon>
        <taxon>Dikarya</taxon>
        <taxon>Ascomycota</taxon>
        <taxon>Pezizomycotina</taxon>
        <taxon>Eurotiomycetes</taxon>
        <taxon>Eurotiomycetidae</taxon>
        <taxon>Onygenales</taxon>
        <taxon>Ajellomycetaceae</taxon>
        <taxon>Histoplasma</taxon>
    </lineage>
</organism>
<sequence>MNYVCSSKFKEALARHWHIRASEAFSSCLFMNGAGMIQVVINRYSFKNSGDSGRHYDAAETVDGIKSLSHSPSAAAYRGKYTPQRTEQFIIMVSMRFKAIASRLD</sequence>
<evidence type="ECO:0000313" key="1">
    <source>
        <dbReference type="EMBL" id="EGC48788.1"/>
    </source>
</evidence>
<protein>
    <submittedName>
        <fullName evidence="1">Predicted protein</fullName>
    </submittedName>
</protein>
<dbReference type="EMBL" id="DS990642">
    <property type="protein sequence ID" value="EGC48788.1"/>
    <property type="molecule type" value="Genomic_DNA"/>
</dbReference>
<reference evidence="2" key="1">
    <citation type="submission" date="2008-07" db="EMBL/GenBank/DDBJ databases">
        <title>Annotation of Ajellomyces capsulatus strain H88.</title>
        <authorList>
            <person name="Champion M."/>
            <person name="Cuomo C."/>
            <person name="Ma L.-J."/>
            <person name="Henn M.R."/>
            <person name="Sil A."/>
            <person name="Goldman B."/>
            <person name="Young S.K."/>
            <person name="Kodira C.D."/>
            <person name="Zeng Q."/>
            <person name="Koehrsen M."/>
            <person name="Alvarado L."/>
            <person name="Berlin A."/>
            <person name="Borenstein D."/>
            <person name="Chen Z."/>
            <person name="Engels R."/>
            <person name="Freedman E."/>
            <person name="Gellesch M."/>
            <person name="Goldberg J."/>
            <person name="Griggs A."/>
            <person name="Gujja S."/>
            <person name="Heiman D."/>
            <person name="Hepburn T."/>
            <person name="Howarth C."/>
            <person name="Jen D."/>
            <person name="Larson L."/>
            <person name="Lewis B."/>
            <person name="Mehta T."/>
            <person name="Park D."/>
            <person name="Pearson M."/>
            <person name="Roberts A."/>
            <person name="Saif S."/>
            <person name="Shea T."/>
            <person name="Shenoy N."/>
            <person name="Sisk P."/>
            <person name="Stolte C."/>
            <person name="Sykes S."/>
            <person name="Walk T."/>
            <person name="White J."/>
            <person name="Yandava C."/>
            <person name="Klein B."/>
            <person name="McEwen J.G."/>
            <person name="Puccia R."/>
            <person name="Goldman G.H."/>
            <person name="Felipe M.S."/>
            <person name="Nino-Vega G."/>
            <person name="San-Blas G."/>
            <person name="Taylor J."/>
            <person name="Mendoza L."/>
            <person name="Galagan J."/>
            <person name="Nusbaum C."/>
            <person name="Birren B."/>
        </authorList>
    </citation>
    <scope>NUCLEOTIDE SEQUENCE [LARGE SCALE GENOMIC DNA]</scope>
    <source>
        <strain evidence="2">H88</strain>
    </source>
</reference>
<gene>
    <name evidence="1" type="ORF">HCEG_08003</name>
</gene>